<dbReference type="GO" id="GO:0000160">
    <property type="term" value="P:phosphorelay signal transduction system"/>
    <property type="evidence" value="ECO:0007669"/>
    <property type="project" value="UniProtKB-KW"/>
</dbReference>
<dbReference type="SUPFAM" id="SSF52540">
    <property type="entry name" value="P-loop containing nucleoside triphosphate hydrolases"/>
    <property type="match status" value="1"/>
</dbReference>
<dbReference type="Gene3D" id="1.10.10.60">
    <property type="entry name" value="Homeodomain-like"/>
    <property type="match status" value="1"/>
</dbReference>
<dbReference type="Proteomes" id="UP000000422">
    <property type="component" value="Chromosome"/>
</dbReference>
<evidence type="ECO:0000259" key="4">
    <source>
        <dbReference type="Pfam" id="PF02954"/>
    </source>
</evidence>
<dbReference type="KEGG" id="wsu:WS0526"/>
<dbReference type="PANTHER" id="PTHR32071:SF95">
    <property type="entry name" value="DNA-BINDING TRANSCRIPTIONAL REGULATOR NTRC"/>
    <property type="match status" value="1"/>
</dbReference>
<reference evidence="5 6" key="1">
    <citation type="journal article" date="2003" name="Proc. Natl. Acad. Sci. U.S.A.">
        <title>Complete genome sequence and analysis of Wolinella succinogenes.</title>
        <authorList>
            <person name="Baar C."/>
            <person name="Eppinger M."/>
            <person name="Raddatz G."/>
            <person name="Simon JM."/>
            <person name="Lanz C."/>
            <person name="Klimmek O."/>
            <person name="Nandakumar R."/>
            <person name="Gross R."/>
            <person name="Rosinus A."/>
            <person name="Keller H."/>
            <person name="Jagtap P."/>
            <person name="Linke B."/>
            <person name="Meyer F."/>
            <person name="Lederer H."/>
            <person name="Schuster S.C."/>
        </authorList>
    </citation>
    <scope>NUCLEOTIDE SEQUENCE [LARGE SCALE GENOMIC DNA]</scope>
    <source>
        <strain evidence="6">ATCC 29543 / DSM 1740 / CCUG 13145 / JCM 31913 / LMG 7466 / NCTC 11488 / FDC 602W</strain>
    </source>
</reference>
<dbReference type="SUPFAM" id="SSF46689">
    <property type="entry name" value="Homeodomain-like"/>
    <property type="match status" value="1"/>
</dbReference>
<feature type="domain" description="DNA binding HTH" evidence="4">
    <location>
        <begin position="197"/>
        <end position="230"/>
    </location>
</feature>
<dbReference type="Pfam" id="PF02954">
    <property type="entry name" value="HTH_8"/>
    <property type="match status" value="1"/>
</dbReference>
<evidence type="ECO:0000256" key="3">
    <source>
        <dbReference type="ARBA" id="ARBA00023159"/>
    </source>
</evidence>
<sequence>MLKSATLLGSLQVNVLIEGEEGVGKTTLAKEILQDFEILDLSRVQKKEHQNLHSKPILLKEFESLQHDETFLSWLKRYDGRIVATSKTPIHSALMDDIFGVVLFVAPLREREEDVEVLKGLFIQQAKDFFGLDENLKVDIKKSRIDLNKNAKSLKKSIFLHLFQQQLSPQEFLNVVENFLLGQLSGEDDYKKLLYLFDAPIIKAAMHKQKSQLKAAKMLGINRNTLRKKIHEVKRYL</sequence>
<keyword evidence="3" id="KW-0010">Activator</keyword>
<evidence type="ECO:0000313" key="6">
    <source>
        <dbReference type="Proteomes" id="UP000000422"/>
    </source>
</evidence>
<keyword evidence="6" id="KW-1185">Reference proteome</keyword>
<dbReference type="InterPro" id="IPR027417">
    <property type="entry name" value="P-loop_NTPase"/>
</dbReference>
<evidence type="ECO:0000313" key="5">
    <source>
        <dbReference type="EMBL" id="CAE09662.1"/>
    </source>
</evidence>
<proteinExistence type="predicted"/>
<dbReference type="Gene3D" id="3.40.50.300">
    <property type="entry name" value="P-loop containing nucleotide triphosphate hydrolases"/>
    <property type="match status" value="1"/>
</dbReference>
<dbReference type="GO" id="GO:0043565">
    <property type="term" value="F:sequence-specific DNA binding"/>
    <property type="evidence" value="ECO:0007669"/>
    <property type="project" value="InterPro"/>
</dbReference>
<dbReference type="InterPro" id="IPR009057">
    <property type="entry name" value="Homeodomain-like_sf"/>
</dbReference>
<dbReference type="HOGENOM" id="CLU_1170287_0_0_7"/>
<dbReference type="STRING" id="273121.WS0526"/>
<accession>Q7MSF0</accession>
<organism evidence="6">
    <name type="scientific">Wolinella succinogenes (strain ATCC 29543 / DSM 1740 / CCUG 13145 / JCM 31913 / LMG 7466 / NCTC 11488 / FDC 602W)</name>
    <name type="common">Vibrio succinogenes</name>
    <dbReference type="NCBI Taxonomy" id="273121"/>
    <lineage>
        <taxon>Bacteria</taxon>
        <taxon>Pseudomonadati</taxon>
        <taxon>Campylobacterota</taxon>
        <taxon>Epsilonproteobacteria</taxon>
        <taxon>Campylobacterales</taxon>
        <taxon>Helicobacteraceae</taxon>
        <taxon>Wolinella</taxon>
    </lineage>
</organism>
<dbReference type="InterPro" id="IPR025662">
    <property type="entry name" value="Sigma_54_int_dom_ATP-bd_1"/>
</dbReference>
<gene>
    <name evidence="5" type="primary">NIFR1</name>
    <name evidence="5" type="ordered locus">WS0526</name>
</gene>
<dbReference type="PROSITE" id="PS00675">
    <property type="entry name" value="SIGMA54_INTERACT_1"/>
    <property type="match status" value="1"/>
</dbReference>
<evidence type="ECO:0000256" key="1">
    <source>
        <dbReference type="ARBA" id="ARBA00023012"/>
    </source>
</evidence>
<evidence type="ECO:0000256" key="2">
    <source>
        <dbReference type="ARBA" id="ARBA00023125"/>
    </source>
</evidence>
<protein>
    <recommendedName>
        <fullName evidence="4">DNA binding HTH domain-containing protein</fullName>
    </recommendedName>
</protein>
<keyword evidence="2" id="KW-0238">DNA-binding</keyword>
<keyword evidence="1" id="KW-0902">Two-component regulatory system</keyword>
<dbReference type="AlphaFoldDB" id="Q7MSF0"/>
<name>Q7MSF0_WOLSU</name>
<dbReference type="PANTHER" id="PTHR32071">
    <property type="entry name" value="TRANSCRIPTIONAL REGULATORY PROTEIN"/>
    <property type="match status" value="1"/>
</dbReference>
<dbReference type="InterPro" id="IPR002197">
    <property type="entry name" value="HTH_Fis"/>
</dbReference>
<dbReference type="EMBL" id="BX571658">
    <property type="protein sequence ID" value="CAE09662.1"/>
    <property type="molecule type" value="Genomic_DNA"/>
</dbReference>
<dbReference type="eggNOG" id="COG2204">
    <property type="taxonomic scope" value="Bacteria"/>
</dbReference>